<sequence length="170" mass="18625">MNAIEILTDLAERTRESAEALRPSLTPELLNAHPHHDNSVAWLLWHAARELDEQLSHLSGDEPVWTAQGFEQRFALGTAAHEIGYGHSSAEARAIRVDDAELLLEHLDAVVAAQLSYLRTLSDASLDEIVDEQWDPPVSRGARLVSISVDAITHVGQAAYITGMGRAAFE</sequence>
<dbReference type="Proteomes" id="UP000608530">
    <property type="component" value="Unassembled WGS sequence"/>
</dbReference>
<reference evidence="2" key="1">
    <citation type="submission" date="2020-12" db="EMBL/GenBank/DDBJ databases">
        <title>Leucobacter sp. CAS1, isolated from Chromium sludge.</title>
        <authorList>
            <person name="Xu Z."/>
        </authorList>
    </citation>
    <scope>NUCLEOTIDE SEQUENCE</scope>
    <source>
        <strain evidence="2">CSA1</strain>
    </source>
</reference>
<dbReference type="EMBL" id="JAEHOH010000010">
    <property type="protein sequence ID" value="MBK0419003.1"/>
    <property type="molecule type" value="Genomic_DNA"/>
</dbReference>
<protein>
    <submittedName>
        <fullName evidence="2">DUF664 domain-containing protein</fullName>
    </submittedName>
</protein>
<accession>A0A934Q799</accession>
<gene>
    <name evidence="2" type="ORF">JD276_08135</name>
</gene>
<dbReference type="InterPro" id="IPR034660">
    <property type="entry name" value="DinB/YfiT-like"/>
</dbReference>
<keyword evidence="3" id="KW-1185">Reference proteome</keyword>
<dbReference type="SUPFAM" id="SSF109854">
    <property type="entry name" value="DinB/YfiT-like putative metalloenzymes"/>
    <property type="match status" value="1"/>
</dbReference>
<feature type="domain" description="DinB-like" evidence="1">
    <location>
        <begin position="12"/>
        <end position="157"/>
    </location>
</feature>
<dbReference type="Gene3D" id="1.20.120.450">
    <property type="entry name" value="dinb family like domain"/>
    <property type="match status" value="1"/>
</dbReference>
<dbReference type="Pfam" id="PF12867">
    <property type="entry name" value="DinB_2"/>
    <property type="match status" value="1"/>
</dbReference>
<comment type="caution">
    <text evidence="2">The sequence shown here is derived from an EMBL/GenBank/DDBJ whole genome shotgun (WGS) entry which is preliminary data.</text>
</comment>
<name>A0A934Q799_9MICO</name>
<organism evidence="2 3">
    <name type="scientific">Leucobacter chromiisoli</name>
    <dbReference type="NCBI Taxonomy" id="2796471"/>
    <lineage>
        <taxon>Bacteria</taxon>
        <taxon>Bacillati</taxon>
        <taxon>Actinomycetota</taxon>
        <taxon>Actinomycetes</taxon>
        <taxon>Micrococcales</taxon>
        <taxon>Microbacteriaceae</taxon>
        <taxon>Leucobacter</taxon>
    </lineage>
</organism>
<proteinExistence type="predicted"/>
<evidence type="ECO:0000313" key="2">
    <source>
        <dbReference type="EMBL" id="MBK0419003.1"/>
    </source>
</evidence>
<dbReference type="NCBIfam" id="NF047843">
    <property type="entry name" value="MST_Rv0443"/>
    <property type="match status" value="1"/>
</dbReference>
<dbReference type="RefSeq" id="WP_200115146.1">
    <property type="nucleotide sequence ID" value="NZ_JAEHOH010000010.1"/>
</dbReference>
<evidence type="ECO:0000313" key="3">
    <source>
        <dbReference type="Proteomes" id="UP000608530"/>
    </source>
</evidence>
<dbReference type="InterPro" id="IPR024775">
    <property type="entry name" value="DinB-like"/>
</dbReference>
<evidence type="ECO:0000259" key="1">
    <source>
        <dbReference type="Pfam" id="PF12867"/>
    </source>
</evidence>
<dbReference type="AlphaFoldDB" id="A0A934Q799"/>